<dbReference type="STRING" id="349521.HCH_03063"/>
<dbReference type="Proteomes" id="UP000000238">
    <property type="component" value="Chromosome"/>
</dbReference>
<dbReference type="RefSeq" id="WP_011396898.1">
    <property type="nucleotide sequence ID" value="NC_007645.1"/>
</dbReference>
<sequence>MKKATLVDEGWHKLGAPDCRPEQATAYITCKLRQLDEIRSKEDLSDNVLNNLDDCKDQFSLLMKSISTDDYYPQYIFTNRLLELIQIEIEQVREDG</sequence>
<dbReference type="AlphaFoldDB" id="Q2SHP5"/>
<reference evidence="1 2" key="1">
    <citation type="journal article" date="2005" name="Nucleic Acids Res.">
        <title>Genomic blueprint of Hahella chejuensis, a marine microbe producing an algicidal agent.</title>
        <authorList>
            <person name="Jeong H."/>
            <person name="Yim J.H."/>
            <person name="Lee C."/>
            <person name="Choi S.-H."/>
            <person name="Park Y.K."/>
            <person name="Yoon S.H."/>
            <person name="Hur C.-G."/>
            <person name="Kang H.-Y."/>
            <person name="Kim D."/>
            <person name="Lee H.H."/>
            <person name="Park K.H."/>
            <person name="Park S.-H."/>
            <person name="Park H.-S."/>
            <person name="Lee H.K."/>
            <person name="Oh T.K."/>
            <person name="Kim J.F."/>
        </authorList>
    </citation>
    <scope>NUCLEOTIDE SEQUENCE [LARGE SCALE GENOMIC DNA]</scope>
    <source>
        <strain evidence="1 2">KCTC 2396</strain>
    </source>
</reference>
<protein>
    <submittedName>
        <fullName evidence="1">Uncharacterized protein</fullName>
    </submittedName>
</protein>
<dbReference type="OrthoDB" id="9886953at2"/>
<dbReference type="HOGENOM" id="CLU_2355792_0_0_6"/>
<keyword evidence="2" id="KW-1185">Reference proteome</keyword>
<dbReference type="EMBL" id="CP000155">
    <property type="protein sequence ID" value="ABC29829.1"/>
    <property type="molecule type" value="Genomic_DNA"/>
</dbReference>
<dbReference type="KEGG" id="hch:HCH_03063"/>
<name>Q2SHP5_HAHCH</name>
<evidence type="ECO:0000313" key="1">
    <source>
        <dbReference type="EMBL" id="ABC29829.1"/>
    </source>
</evidence>
<accession>Q2SHP5</accession>
<organism evidence="1 2">
    <name type="scientific">Hahella chejuensis (strain KCTC 2396)</name>
    <dbReference type="NCBI Taxonomy" id="349521"/>
    <lineage>
        <taxon>Bacteria</taxon>
        <taxon>Pseudomonadati</taxon>
        <taxon>Pseudomonadota</taxon>
        <taxon>Gammaproteobacteria</taxon>
        <taxon>Oceanospirillales</taxon>
        <taxon>Hahellaceae</taxon>
        <taxon>Hahella</taxon>
    </lineage>
</organism>
<proteinExistence type="predicted"/>
<gene>
    <name evidence="1" type="ordered locus">HCH_03063</name>
</gene>
<evidence type="ECO:0000313" key="2">
    <source>
        <dbReference type="Proteomes" id="UP000000238"/>
    </source>
</evidence>